<feature type="region of interest" description="Disordered" evidence="1">
    <location>
        <begin position="38"/>
        <end position="86"/>
    </location>
</feature>
<dbReference type="GeneID" id="42365554"/>
<organism evidence="3 4">
    <name type="scientific">Candidatus Nanohalobium constans</name>
    <dbReference type="NCBI Taxonomy" id="2565781"/>
    <lineage>
        <taxon>Archaea</taxon>
        <taxon>Candidatus Nanohalarchaeota</taxon>
        <taxon>Candidatus Nanohalobia</taxon>
        <taxon>Candidatus Nanohalobiales</taxon>
        <taxon>Candidatus Nanohalobiaceae</taxon>
        <taxon>Candidatus Nanohalobium</taxon>
    </lineage>
</organism>
<feature type="compositionally biased region" description="Basic residues" evidence="1">
    <location>
        <begin position="39"/>
        <end position="55"/>
    </location>
</feature>
<feature type="compositionally biased region" description="Basic and acidic residues" evidence="1">
    <location>
        <begin position="137"/>
        <end position="152"/>
    </location>
</feature>
<dbReference type="Gene3D" id="1.10.260.40">
    <property type="entry name" value="lambda repressor-like DNA-binding domains"/>
    <property type="match status" value="1"/>
</dbReference>
<dbReference type="InterPro" id="IPR010982">
    <property type="entry name" value="Lambda_DNA-bd_dom_sf"/>
</dbReference>
<dbReference type="InterPro" id="IPR004451">
    <property type="entry name" value="MJ0586"/>
</dbReference>
<evidence type="ECO:0000313" key="4">
    <source>
        <dbReference type="Proteomes" id="UP000377803"/>
    </source>
</evidence>
<evidence type="ECO:0000313" key="3">
    <source>
        <dbReference type="EMBL" id="QGA81023.1"/>
    </source>
</evidence>
<dbReference type="InterPro" id="IPR058562">
    <property type="entry name" value="MJ0586_N"/>
</dbReference>
<reference evidence="4" key="1">
    <citation type="submission" date="2019-05" db="EMBL/GenBank/DDBJ databases">
        <title>Candidatus Nanohalobium constans, a novel model system to study the DPANN nano-sized archaea: genomic and physiological characterization of a nanoarchaeon co-cultured with its chitinotrophic host.</title>
        <authorList>
            <person name="La Cono V."/>
            <person name="Arcadi E."/>
            <person name="Crisafi F."/>
            <person name="Denaro R."/>
            <person name="La Spada G."/>
            <person name="Messina E."/>
            <person name="Smedile F."/>
            <person name="Toshchakov S.V."/>
            <person name="Shevchenko M.A."/>
            <person name="Golyshin P.N."/>
            <person name="Golyshina O.V."/>
            <person name="Ferrer M."/>
            <person name="Rohde M."/>
            <person name="Mushegian A."/>
            <person name="Sorokin D.Y."/>
            <person name="Giuliano L."/>
            <person name="Yakimov M.M."/>
        </authorList>
    </citation>
    <scope>NUCLEOTIDE SEQUENCE [LARGE SCALE GENOMIC DNA]</scope>
    <source>
        <strain evidence="4">LC1Nh</strain>
    </source>
</reference>
<feature type="compositionally biased region" description="Basic and acidic residues" evidence="1">
    <location>
        <begin position="70"/>
        <end position="81"/>
    </location>
</feature>
<dbReference type="OrthoDB" id="11138at2157"/>
<dbReference type="InterPro" id="IPR001387">
    <property type="entry name" value="Cro/C1-type_HTH"/>
</dbReference>
<dbReference type="Proteomes" id="UP000377803">
    <property type="component" value="Chromosome"/>
</dbReference>
<evidence type="ECO:0000259" key="2">
    <source>
        <dbReference type="PROSITE" id="PS50943"/>
    </source>
</evidence>
<dbReference type="EMBL" id="CP040089">
    <property type="protein sequence ID" value="QGA81023.1"/>
    <property type="molecule type" value="Genomic_DNA"/>
</dbReference>
<evidence type="ECO:0000256" key="1">
    <source>
        <dbReference type="SAM" id="MobiDB-lite"/>
    </source>
</evidence>
<dbReference type="SUPFAM" id="SSF47413">
    <property type="entry name" value="lambda repressor-like DNA-binding domains"/>
    <property type="match status" value="1"/>
</dbReference>
<dbReference type="AlphaFoldDB" id="A0A5Q0UH75"/>
<gene>
    <name evidence="3" type="ORF">LC1Nh_1156</name>
</gene>
<dbReference type="NCBIfam" id="TIGR00270">
    <property type="entry name" value="multiprotein bridging factor aMBF1"/>
    <property type="match status" value="1"/>
</dbReference>
<sequence>MPTCQLCGEDTESTKKAKIEGAVLKVCDSCAEMGETIKTKSKKSKKKRKKKRKNRSKSEQKVLANNYGKKIREEREDRELTMDELSDQINEKTSVIQKVEQEELKPDQSLAGKLSKKLGIDLYVNPQVTDYDDTSDGDSRKATLGDVADIKN</sequence>
<dbReference type="KEGG" id="ncon:LC1Nh_1156"/>
<accession>A0A5Q0UH75</accession>
<protein>
    <submittedName>
        <fullName evidence="3">XRE family transcriptional regulator</fullName>
    </submittedName>
</protein>
<dbReference type="PROSITE" id="PS50943">
    <property type="entry name" value="HTH_CROC1"/>
    <property type="match status" value="1"/>
</dbReference>
<dbReference type="Pfam" id="PF01381">
    <property type="entry name" value="HTH_3"/>
    <property type="match status" value="1"/>
</dbReference>
<name>A0A5Q0UH75_9ARCH</name>
<dbReference type="RefSeq" id="WP_153550771.1">
    <property type="nucleotide sequence ID" value="NZ_CP040089.1"/>
</dbReference>
<feature type="region of interest" description="Disordered" evidence="1">
    <location>
        <begin position="128"/>
        <end position="152"/>
    </location>
</feature>
<feature type="domain" description="HTH cro/C1-type" evidence="2">
    <location>
        <begin position="71"/>
        <end position="125"/>
    </location>
</feature>
<dbReference type="GO" id="GO:0003677">
    <property type="term" value="F:DNA binding"/>
    <property type="evidence" value="ECO:0007669"/>
    <property type="project" value="InterPro"/>
</dbReference>
<keyword evidence="4" id="KW-1185">Reference proteome</keyword>
<dbReference type="Pfam" id="PF26602">
    <property type="entry name" value="HVO_2718_N"/>
    <property type="match status" value="1"/>
</dbReference>
<dbReference type="SMART" id="SM00530">
    <property type="entry name" value="HTH_XRE"/>
    <property type="match status" value="1"/>
</dbReference>
<proteinExistence type="predicted"/>